<evidence type="ECO:0000256" key="7">
    <source>
        <dbReference type="ARBA" id="ARBA00022842"/>
    </source>
</evidence>
<feature type="binding site" evidence="11">
    <location>
        <position position="188"/>
    </location>
    <ligand>
        <name>Mg(2+)</name>
        <dbReference type="ChEBI" id="CHEBI:18420"/>
    </ligand>
</feature>
<keyword evidence="5 10" id="KW-0479">Metal-binding</keyword>
<evidence type="ECO:0000256" key="8">
    <source>
        <dbReference type="ARBA" id="ARBA00031306"/>
    </source>
</evidence>
<feature type="binding site" evidence="11">
    <location>
        <position position="305"/>
    </location>
    <ligand>
        <name>Mg(2+)</name>
        <dbReference type="ChEBI" id="CHEBI:18420"/>
    </ligand>
</feature>
<keyword evidence="14" id="KW-1185">Reference proteome</keyword>
<dbReference type="AlphaFoldDB" id="A0A369M0C7"/>
<dbReference type="InterPro" id="IPR003374">
    <property type="entry name" value="ApbE-like_sf"/>
</dbReference>
<comment type="cofactor">
    <cofactor evidence="11">
        <name>Mg(2+)</name>
        <dbReference type="ChEBI" id="CHEBI:18420"/>
    </cofactor>
    <cofactor evidence="11">
        <name>Mn(2+)</name>
        <dbReference type="ChEBI" id="CHEBI:29035"/>
    </cofactor>
    <text evidence="11">Magnesium. Can also use manganese.</text>
</comment>
<reference evidence="13 14" key="1">
    <citation type="journal article" date="2018" name="Elife">
        <title>Discovery and characterization of a prevalent human gut bacterial enzyme sufficient for the inactivation of a family of plant toxins.</title>
        <authorList>
            <person name="Koppel N."/>
            <person name="Bisanz J.E."/>
            <person name="Pandelia M.E."/>
            <person name="Turnbaugh P.J."/>
            <person name="Balskus E.P."/>
        </authorList>
    </citation>
    <scope>NUCLEOTIDE SEQUENCE [LARGE SCALE GENOMIC DNA]</scope>
    <source>
        <strain evidence="13 14">3C</strain>
    </source>
</reference>
<keyword evidence="7 10" id="KW-0460">Magnesium</keyword>
<accession>A0A369M0C7</accession>
<dbReference type="SUPFAM" id="SSF143631">
    <property type="entry name" value="ApbE-like"/>
    <property type="match status" value="1"/>
</dbReference>
<feature type="compositionally biased region" description="Basic and acidic residues" evidence="12">
    <location>
        <begin position="1"/>
        <end position="10"/>
    </location>
</feature>
<evidence type="ECO:0000256" key="3">
    <source>
        <dbReference type="ARBA" id="ARBA00022630"/>
    </source>
</evidence>
<evidence type="ECO:0000313" key="14">
    <source>
        <dbReference type="Proteomes" id="UP000254000"/>
    </source>
</evidence>
<name>A0A369M0C7_9ACTN</name>
<evidence type="ECO:0000256" key="9">
    <source>
        <dbReference type="ARBA" id="ARBA00048540"/>
    </source>
</evidence>
<dbReference type="InterPro" id="IPR024932">
    <property type="entry name" value="ApbE"/>
</dbReference>
<comment type="similarity">
    <text evidence="10">Belongs to the ApbE family.</text>
</comment>
<keyword evidence="4 10" id="KW-0808">Transferase</keyword>
<proteinExistence type="inferred from homology"/>
<dbReference type="RefSeq" id="WP_015539003.1">
    <property type="nucleotide sequence ID" value="NZ_CABMMS010000005.1"/>
</dbReference>
<evidence type="ECO:0000256" key="12">
    <source>
        <dbReference type="SAM" id="MobiDB-lite"/>
    </source>
</evidence>
<keyword evidence="6 10" id="KW-0274">FAD</keyword>
<evidence type="ECO:0000256" key="2">
    <source>
        <dbReference type="ARBA" id="ARBA00016337"/>
    </source>
</evidence>
<evidence type="ECO:0000256" key="10">
    <source>
        <dbReference type="PIRNR" id="PIRNR006268"/>
    </source>
</evidence>
<dbReference type="OrthoDB" id="9778595at2"/>
<dbReference type="PANTHER" id="PTHR30040:SF2">
    <property type="entry name" value="FAD:PROTEIN FMN TRANSFERASE"/>
    <property type="match status" value="1"/>
</dbReference>
<keyword evidence="3 10" id="KW-0285">Flavoprotein</keyword>
<evidence type="ECO:0000256" key="4">
    <source>
        <dbReference type="ARBA" id="ARBA00022679"/>
    </source>
</evidence>
<evidence type="ECO:0000256" key="1">
    <source>
        <dbReference type="ARBA" id="ARBA00011955"/>
    </source>
</evidence>
<comment type="catalytic activity">
    <reaction evidence="9 10">
        <text>L-threonyl-[protein] + FAD = FMN-L-threonyl-[protein] + AMP + H(+)</text>
        <dbReference type="Rhea" id="RHEA:36847"/>
        <dbReference type="Rhea" id="RHEA-COMP:11060"/>
        <dbReference type="Rhea" id="RHEA-COMP:11061"/>
        <dbReference type="ChEBI" id="CHEBI:15378"/>
        <dbReference type="ChEBI" id="CHEBI:30013"/>
        <dbReference type="ChEBI" id="CHEBI:57692"/>
        <dbReference type="ChEBI" id="CHEBI:74257"/>
        <dbReference type="ChEBI" id="CHEBI:456215"/>
        <dbReference type="EC" id="2.7.1.180"/>
    </reaction>
</comment>
<feature type="region of interest" description="Disordered" evidence="12">
    <location>
        <begin position="1"/>
        <end position="21"/>
    </location>
</feature>
<dbReference type="EC" id="2.7.1.180" evidence="1 10"/>
<evidence type="ECO:0000313" key="13">
    <source>
        <dbReference type="EMBL" id="RDB64862.1"/>
    </source>
</evidence>
<evidence type="ECO:0000256" key="11">
    <source>
        <dbReference type="PIRSR" id="PIRSR006268-2"/>
    </source>
</evidence>
<protein>
    <recommendedName>
        <fullName evidence="2 10">FAD:protein FMN transferase</fullName>
        <ecNumber evidence="1 10">2.7.1.180</ecNumber>
    </recommendedName>
    <alternativeName>
        <fullName evidence="8 10">Flavin transferase</fullName>
    </alternativeName>
</protein>
<dbReference type="Pfam" id="PF02424">
    <property type="entry name" value="ApbE"/>
    <property type="match status" value="1"/>
</dbReference>
<evidence type="ECO:0000256" key="5">
    <source>
        <dbReference type="ARBA" id="ARBA00022723"/>
    </source>
</evidence>
<comment type="caution">
    <text evidence="13">The sequence shown here is derived from an EMBL/GenBank/DDBJ whole genome shotgun (WGS) entry which is preliminary data.</text>
</comment>
<sequence length="340" mass="36418">MDFERAHDPIPLEEFVQTSGPDERGMTTELFYAFNTVVTLQAFGDPGQCRAAYAAARATCRSFERRLSRTLPHSDIARLNAAKGRPVPIATDTAALLRAAQGYCADSEGRFDITMGAVVRLWNFHEGTVPERERIREALAHVDWRTLRVWDEPTAAAAESAAPQTGTTAGRQAFAQLEDPLAAVDVGGIAKGWIADAVADLLAEHGLEAFIVNLGGNVVAHGEKPGSVPWRIGLQDPRDKGGVVGAVAVRDASAVTSGVYERRFERDGAFYHHILCPETGLPVETDAAGATVIARRSLDAEGYSTTLLALGIERGRAFAQSHPAILEAHFVDAAGKVHSA</sequence>
<dbReference type="GO" id="GO:0046872">
    <property type="term" value="F:metal ion binding"/>
    <property type="evidence" value="ECO:0007669"/>
    <property type="project" value="UniProtKB-UniRule"/>
</dbReference>
<evidence type="ECO:0000256" key="6">
    <source>
        <dbReference type="ARBA" id="ARBA00022827"/>
    </source>
</evidence>
<dbReference type="GO" id="GO:0016740">
    <property type="term" value="F:transferase activity"/>
    <property type="evidence" value="ECO:0007669"/>
    <property type="project" value="UniProtKB-UniRule"/>
</dbReference>
<dbReference type="Proteomes" id="UP000254000">
    <property type="component" value="Unassembled WGS sequence"/>
</dbReference>
<dbReference type="PANTHER" id="PTHR30040">
    <property type="entry name" value="THIAMINE BIOSYNTHESIS LIPOPROTEIN APBE"/>
    <property type="match status" value="1"/>
</dbReference>
<dbReference type="Gene3D" id="3.10.520.10">
    <property type="entry name" value="ApbE-like domains"/>
    <property type="match status" value="1"/>
</dbReference>
<dbReference type="GeneID" id="78359838"/>
<dbReference type="PIRSF" id="PIRSF006268">
    <property type="entry name" value="ApbE"/>
    <property type="match status" value="1"/>
</dbReference>
<gene>
    <name evidence="13" type="ORF">C1877_09070</name>
</gene>
<organism evidence="13 14">
    <name type="scientific">Gordonibacter pamelaeae</name>
    <dbReference type="NCBI Taxonomy" id="471189"/>
    <lineage>
        <taxon>Bacteria</taxon>
        <taxon>Bacillati</taxon>
        <taxon>Actinomycetota</taxon>
        <taxon>Coriobacteriia</taxon>
        <taxon>Eggerthellales</taxon>
        <taxon>Eggerthellaceae</taxon>
        <taxon>Gordonibacter</taxon>
    </lineage>
</organism>
<dbReference type="EMBL" id="PPTS01000005">
    <property type="protein sequence ID" value="RDB64862.1"/>
    <property type="molecule type" value="Genomic_DNA"/>
</dbReference>